<dbReference type="Proteomes" id="UP000770661">
    <property type="component" value="Unassembled WGS sequence"/>
</dbReference>
<keyword evidence="3" id="KW-1185">Reference proteome</keyword>
<feature type="region of interest" description="Disordered" evidence="1">
    <location>
        <begin position="120"/>
        <end position="173"/>
    </location>
</feature>
<name>A0A8J4Y9P6_CHIOP</name>
<evidence type="ECO:0000256" key="1">
    <source>
        <dbReference type="SAM" id="MobiDB-lite"/>
    </source>
</evidence>
<accession>A0A8J4Y9P6</accession>
<evidence type="ECO:0000313" key="2">
    <source>
        <dbReference type="EMBL" id="KAG0723252.1"/>
    </source>
</evidence>
<reference evidence="2" key="1">
    <citation type="submission" date="2020-07" db="EMBL/GenBank/DDBJ databases">
        <title>The High-quality genome of the commercially important snow crab, Chionoecetes opilio.</title>
        <authorList>
            <person name="Jeong J.-H."/>
            <person name="Ryu S."/>
        </authorList>
    </citation>
    <scope>NUCLEOTIDE SEQUENCE</scope>
    <source>
        <strain evidence="2">MADBK_172401_WGS</strain>
        <tissue evidence="2">Digestive gland</tissue>
    </source>
</reference>
<sequence>MRPWTRLTRRRHLSCPPPVHVQACALPGGVLRPVIIRALPQSARERLEVSRTNAMRDMWGLTRRVKRIRDQLGSTSQPGCSASWPVAWPEYPPRRGGLGAEETPAGQTQGIQCLRGNTHCHQHLDSHPQPHSRAGHRAVAGGTEAAVPAPNLQAPPTWGPPRRQSSPPRSCRL</sequence>
<proteinExistence type="predicted"/>
<comment type="caution">
    <text evidence="2">The sequence shown here is derived from an EMBL/GenBank/DDBJ whole genome shotgun (WGS) entry which is preliminary data.</text>
</comment>
<dbReference type="EMBL" id="JACEEZ010008512">
    <property type="protein sequence ID" value="KAG0723252.1"/>
    <property type="molecule type" value="Genomic_DNA"/>
</dbReference>
<gene>
    <name evidence="2" type="ORF">GWK47_043034</name>
</gene>
<feature type="compositionally biased region" description="Low complexity" evidence="1">
    <location>
        <begin position="160"/>
        <end position="173"/>
    </location>
</feature>
<organism evidence="2 3">
    <name type="scientific">Chionoecetes opilio</name>
    <name type="common">Atlantic snow crab</name>
    <name type="synonym">Cancer opilio</name>
    <dbReference type="NCBI Taxonomy" id="41210"/>
    <lineage>
        <taxon>Eukaryota</taxon>
        <taxon>Metazoa</taxon>
        <taxon>Ecdysozoa</taxon>
        <taxon>Arthropoda</taxon>
        <taxon>Crustacea</taxon>
        <taxon>Multicrustacea</taxon>
        <taxon>Malacostraca</taxon>
        <taxon>Eumalacostraca</taxon>
        <taxon>Eucarida</taxon>
        <taxon>Decapoda</taxon>
        <taxon>Pleocyemata</taxon>
        <taxon>Brachyura</taxon>
        <taxon>Eubrachyura</taxon>
        <taxon>Majoidea</taxon>
        <taxon>Majidae</taxon>
        <taxon>Chionoecetes</taxon>
    </lineage>
</organism>
<evidence type="ECO:0000313" key="3">
    <source>
        <dbReference type="Proteomes" id="UP000770661"/>
    </source>
</evidence>
<protein>
    <submittedName>
        <fullName evidence="2">Uncharacterized protein</fullName>
    </submittedName>
</protein>
<dbReference type="AlphaFoldDB" id="A0A8J4Y9P6"/>